<evidence type="ECO:0000313" key="4">
    <source>
        <dbReference type="Proteomes" id="UP001214638"/>
    </source>
</evidence>
<dbReference type="PANTHER" id="PTHR23084">
    <property type="entry name" value="PHOSPHATIDYLINOSITOL-4-PHOSPHATE 5-KINASE RELATED"/>
    <property type="match status" value="1"/>
</dbReference>
<dbReference type="RefSeq" id="XP_067802380.1">
    <property type="nucleotide sequence ID" value="XM_067948229.1"/>
</dbReference>
<protein>
    <submittedName>
        <fullName evidence="3">MORN motif</fullName>
    </submittedName>
</protein>
<dbReference type="SUPFAM" id="SSF82185">
    <property type="entry name" value="Histone H3 K4-specific methyltransferase SET7/9 N-terminal domain"/>
    <property type="match status" value="1"/>
</dbReference>
<dbReference type="SMART" id="SM00698">
    <property type="entry name" value="MORN"/>
    <property type="match status" value="2"/>
</dbReference>
<feature type="compositionally biased region" description="Polar residues" evidence="2">
    <location>
        <begin position="28"/>
        <end position="38"/>
    </location>
</feature>
<feature type="region of interest" description="Disordered" evidence="2">
    <location>
        <begin position="23"/>
        <end position="43"/>
    </location>
</feature>
<dbReference type="KEGG" id="bdw:94337510"/>
<evidence type="ECO:0000256" key="2">
    <source>
        <dbReference type="SAM" id="MobiDB-lite"/>
    </source>
</evidence>
<accession>A0AAD9UN99</accession>
<dbReference type="EMBL" id="JALLKP010000004">
    <property type="protein sequence ID" value="KAK2195537.1"/>
    <property type="molecule type" value="Genomic_DNA"/>
</dbReference>
<evidence type="ECO:0000313" key="3">
    <source>
        <dbReference type="EMBL" id="KAK2195537.1"/>
    </source>
</evidence>
<proteinExistence type="predicted"/>
<comment type="caution">
    <text evidence="3">The sequence shown here is derived from an EMBL/GenBank/DDBJ whole genome shotgun (WGS) entry which is preliminary data.</text>
</comment>
<name>A0AAD9UN99_9APIC</name>
<reference evidence="3" key="1">
    <citation type="journal article" date="2023" name="Nat. Microbiol.">
        <title>Babesia duncani multi-omics identifies virulence factors and drug targets.</title>
        <authorList>
            <person name="Singh P."/>
            <person name="Lonardi S."/>
            <person name="Liang Q."/>
            <person name="Vydyam P."/>
            <person name="Khabirova E."/>
            <person name="Fang T."/>
            <person name="Gihaz S."/>
            <person name="Thekkiniath J."/>
            <person name="Munshi M."/>
            <person name="Abel S."/>
            <person name="Ciampossin L."/>
            <person name="Batugedara G."/>
            <person name="Gupta M."/>
            <person name="Lu X.M."/>
            <person name="Lenz T."/>
            <person name="Chakravarty S."/>
            <person name="Cornillot E."/>
            <person name="Hu Y."/>
            <person name="Ma W."/>
            <person name="Gonzalez L.M."/>
            <person name="Sanchez S."/>
            <person name="Estrada K."/>
            <person name="Sanchez-Flores A."/>
            <person name="Montero E."/>
            <person name="Harb O.S."/>
            <person name="Le Roch K.G."/>
            <person name="Mamoun C.B."/>
        </authorList>
    </citation>
    <scope>NUCLEOTIDE SEQUENCE</scope>
    <source>
        <strain evidence="3">WA1</strain>
    </source>
</reference>
<dbReference type="Gene3D" id="2.20.110.10">
    <property type="entry name" value="Histone H3 K4-specific methyltransferase SET7/9 N-terminal domain"/>
    <property type="match status" value="1"/>
</dbReference>
<dbReference type="InterPro" id="IPR003409">
    <property type="entry name" value="MORN"/>
</dbReference>
<dbReference type="Proteomes" id="UP001214638">
    <property type="component" value="Unassembled WGS sequence"/>
</dbReference>
<keyword evidence="1" id="KW-0677">Repeat</keyword>
<dbReference type="Pfam" id="PF02493">
    <property type="entry name" value="MORN"/>
    <property type="match status" value="3"/>
</dbReference>
<sequence length="244" mass="27495">MGQAPSVSADAFHEEYYMFFDSGKPPSGANSTRSSLDLNESKHSKRMQLYGNKLVSRNRGNLIYEASTNIGTFDTNQSDCTVSQGRESIELENNSPKLQNLNLNDFLLEYREERDSSGRIFKGHWKNNEMIKGQILWPDGSEYQGSLLNGEPHGYGIYKTNKKSEYRGYWHQGLQHGEGMYITNRDACPLVRRGVWNMGKMNRENNSNLLEEIINSDVTPASSSCTNITATPTSCTGHDIATKF</sequence>
<organism evidence="3 4">
    <name type="scientific">Babesia duncani</name>
    <dbReference type="NCBI Taxonomy" id="323732"/>
    <lineage>
        <taxon>Eukaryota</taxon>
        <taxon>Sar</taxon>
        <taxon>Alveolata</taxon>
        <taxon>Apicomplexa</taxon>
        <taxon>Aconoidasida</taxon>
        <taxon>Piroplasmida</taxon>
        <taxon>Babesiidae</taxon>
        <taxon>Babesia</taxon>
    </lineage>
</organism>
<dbReference type="GeneID" id="94337510"/>
<dbReference type="AlphaFoldDB" id="A0AAD9UN99"/>
<keyword evidence="4" id="KW-1185">Reference proteome</keyword>
<dbReference type="PANTHER" id="PTHR23084:SF263">
    <property type="entry name" value="MORN REPEAT-CONTAINING PROTEIN 1"/>
    <property type="match status" value="1"/>
</dbReference>
<gene>
    <name evidence="3" type="ORF">BdWA1_003213</name>
</gene>
<evidence type="ECO:0000256" key="1">
    <source>
        <dbReference type="ARBA" id="ARBA00022737"/>
    </source>
</evidence>